<evidence type="ECO:0000256" key="2">
    <source>
        <dbReference type="ARBA" id="ARBA00022692"/>
    </source>
</evidence>
<dbReference type="CDD" id="cd00099">
    <property type="entry name" value="IgV"/>
    <property type="match status" value="1"/>
</dbReference>
<evidence type="ECO:0000256" key="1">
    <source>
        <dbReference type="ARBA" id="ARBA00004167"/>
    </source>
</evidence>
<keyword evidence="8" id="KW-1185">Reference proteome</keyword>
<feature type="chain" id="PRO_5024427388" description="Immunoglobulin domain-containing protein" evidence="5">
    <location>
        <begin position="18"/>
        <end position="174"/>
    </location>
</feature>
<dbReference type="EMBL" id="VCEA01005743">
    <property type="protein sequence ID" value="KAB0338061.1"/>
    <property type="molecule type" value="Genomic_DNA"/>
</dbReference>
<name>A0A5N3UMY6_MUNMU</name>
<evidence type="ECO:0000313" key="7">
    <source>
        <dbReference type="EMBL" id="KAB0338061.1"/>
    </source>
</evidence>
<comment type="subcellular location">
    <subcellularLocation>
        <location evidence="1">Membrane</location>
        <topology evidence="1">Single-pass membrane protein</topology>
    </subcellularLocation>
</comment>
<dbReference type="AlphaFoldDB" id="A0A5N3UMY6"/>
<dbReference type="InterPro" id="IPR003599">
    <property type="entry name" value="Ig_sub"/>
</dbReference>
<evidence type="ECO:0000256" key="4">
    <source>
        <dbReference type="ARBA" id="ARBA00023136"/>
    </source>
</evidence>
<dbReference type="Pfam" id="PF07686">
    <property type="entry name" value="V-set"/>
    <property type="match status" value="1"/>
</dbReference>
<protein>
    <recommendedName>
        <fullName evidence="6">Immunoglobulin domain-containing protein</fullName>
    </recommendedName>
</protein>
<evidence type="ECO:0000313" key="8">
    <source>
        <dbReference type="Proteomes" id="UP000326458"/>
    </source>
</evidence>
<dbReference type="SMART" id="SM00409">
    <property type="entry name" value="IG"/>
    <property type="match status" value="1"/>
</dbReference>
<dbReference type="GO" id="GO:0071944">
    <property type="term" value="C:cell periphery"/>
    <property type="evidence" value="ECO:0007669"/>
    <property type="project" value="UniProtKB-ARBA"/>
</dbReference>
<evidence type="ECO:0000259" key="6">
    <source>
        <dbReference type="SMART" id="SM00409"/>
    </source>
</evidence>
<keyword evidence="2" id="KW-0812">Transmembrane</keyword>
<organism evidence="7 8">
    <name type="scientific">Muntiacus muntjak</name>
    <name type="common">Barking deer</name>
    <name type="synonym">Indian muntjac</name>
    <dbReference type="NCBI Taxonomy" id="9888"/>
    <lineage>
        <taxon>Eukaryota</taxon>
        <taxon>Metazoa</taxon>
        <taxon>Chordata</taxon>
        <taxon>Craniata</taxon>
        <taxon>Vertebrata</taxon>
        <taxon>Euteleostomi</taxon>
        <taxon>Mammalia</taxon>
        <taxon>Eutheria</taxon>
        <taxon>Laurasiatheria</taxon>
        <taxon>Artiodactyla</taxon>
        <taxon>Ruminantia</taxon>
        <taxon>Pecora</taxon>
        <taxon>Cervidae</taxon>
        <taxon>Muntiacinae</taxon>
        <taxon>Muntiacus</taxon>
    </lineage>
</organism>
<evidence type="ECO:0000256" key="5">
    <source>
        <dbReference type="SAM" id="SignalP"/>
    </source>
</evidence>
<sequence length="174" mass="20398">MGLPLLLPGLLLASLQAEKPEPLFEMKQPRHLSAPEGGSILIRFSFFHPWELAKDPNVRISWRWKHFHGEYLYKTTPPFIHENFKNRLFLKWREPEKTSSLWISHLRREDQSVYFCQVALDTLTDGKQMWQSIEGTNLTVTPGLHQLYPFHFYLPEPRTTSLAHPRLVHLCAPS</sequence>
<keyword evidence="4" id="KW-0472">Membrane</keyword>
<proteinExistence type="predicted"/>
<dbReference type="InterPro" id="IPR013106">
    <property type="entry name" value="Ig_V-set"/>
</dbReference>
<dbReference type="InterPro" id="IPR013783">
    <property type="entry name" value="Ig-like_fold"/>
</dbReference>
<dbReference type="GO" id="GO:0016020">
    <property type="term" value="C:membrane"/>
    <property type="evidence" value="ECO:0007669"/>
    <property type="project" value="UniProtKB-SubCell"/>
</dbReference>
<dbReference type="Gene3D" id="2.60.40.10">
    <property type="entry name" value="Immunoglobulins"/>
    <property type="match status" value="1"/>
</dbReference>
<feature type="non-terminal residue" evidence="7">
    <location>
        <position position="174"/>
    </location>
</feature>
<dbReference type="SUPFAM" id="SSF48726">
    <property type="entry name" value="Immunoglobulin"/>
    <property type="match status" value="1"/>
</dbReference>
<dbReference type="InterPro" id="IPR036179">
    <property type="entry name" value="Ig-like_dom_sf"/>
</dbReference>
<dbReference type="PANTHER" id="PTHR15549">
    <property type="entry name" value="PAIRED IMMUNOGLOBULIN-LIKE TYPE 2 RECEPTOR"/>
    <property type="match status" value="1"/>
</dbReference>
<feature type="domain" description="Immunoglobulin" evidence="6">
    <location>
        <begin position="29"/>
        <end position="141"/>
    </location>
</feature>
<dbReference type="PANTHER" id="PTHR15549:SF26">
    <property type="entry name" value="AXIAL BUDDING PATTERN PROTEIN 2-RELATED"/>
    <property type="match status" value="1"/>
</dbReference>
<keyword evidence="3" id="KW-1133">Transmembrane helix</keyword>
<gene>
    <name evidence="7" type="ORF">FD754_024832</name>
</gene>
<dbReference type="InterPro" id="IPR051694">
    <property type="entry name" value="Immunoregulatory_rcpt-like"/>
</dbReference>
<comment type="caution">
    <text evidence="7">The sequence shown here is derived from an EMBL/GenBank/DDBJ whole genome shotgun (WGS) entry which is preliminary data.</text>
</comment>
<dbReference type="Proteomes" id="UP000326458">
    <property type="component" value="Unassembled WGS sequence"/>
</dbReference>
<dbReference type="GO" id="GO:0042288">
    <property type="term" value="F:MHC class I protein binding"/>
    <property type="evidence" value="ECO:0007669"/>
    <property type="project" value="TreeGrafter"/>
</dbReference>
<accession>A0A5N3UMY6</accession>
<feature type="signal peptide" evidence="5">
    <location>
        <begin position="1"/>
        <end position="17"/>
    </location>
</feature>
<keyword evidence="5" id="KW-0732">Signal</keyword>
<evidence type="ECO:0000256" key="3">
    <source>
        <dbReference type="ARBA" id="ARBA00022989"/>
    </source>
</evidence>
<reference evidence="7 8" key="1">
    <citation type="submission" date="2019-06" db="EMBL/GenBank/DDBJ databases">
        <title>Discovery of a novel chromosome fission-fusion reversal in muntjac.</title>
        <authorList>
            <person name="Mudd A.B."/>
            <person name="Bredeson J.V."/>
            <person name="Baum R."/>
            <person name="Hockemeyer D."/>
            <person name="Rokhsar D.S."/>
        </authorList>
    </citation>
    <scope>NUCLEOTIDE SEQUENCE [LARGE SCALE GENOMIC DNA]</scope>
    <source>
        <strain evidence="7">UTSW_UCB_Mm</strain>
        <tissue evidence="7">Fibroblast cell line</tissue>
    </source>
</reference>